<feature type="compositionally biased region" description="Low complexity" evidence="1">
    <location>
        <begin position="135"/>
        <end position="152"/>
    </location>
</feature>
<gene>
    <name evidence="3" type="ORF">CTEN210_11612</name>
</gene>
<evidence type="ECO:0000313" key="4">
    <source>
        <dbReference type="Proteomes" id="UP001054902"/>
    </source>
</evidence>
<keyword evidence="2" id="KW-0472">Membrane</keyword>
<reference evidence="3 4" key="1">
    <citation type="journal article" date="2021" name="Sci. Rep.">
        <title>The genome of the diatom Chaetoceros tenuissimus carries an ancient integrated fragment of an extant virus.</title>
        <authorList>
            <person name="Hongo Y."/>
            <person name="Kimura K."/>
            <person name="Takaki Y."/>
            <person name="Yoshida Y."/>
            <person name="Baba S."/>
            <person name="Kobayashi G."/>
            <person name="Nagasaki K."/>
            <person name="Hano T."/>
            <person name="Tomaru Y."/>
        </authorList>
    </citation>
    <scope>NUCLEOTIDE SEQUENCE [LARGE SCALE GENOMIC DNA]</scope>
    <source>
        <strain evidence="3 4">NIES-3715</strain>
    </source>
</reference>
<feature type="transmembrane region" description="Helical" evidence="2">
    <location>
        <begin position="47"/>
        <end position="66"/>
    </location>
</feature>
<name>A0AAD3CZQ4_9STRA</name>
<feature type="region of interest" description="Disordered" evidence="1">
    <location>
        <begin position="124"/>
        <end position="157"/>
    </location>
</feature>
<proteinExistence type="predicted"/>
<evidence type="ECO:0000256" key="1">
    <source>
        <dbReference type="SAM" id="MobiDB-lite"/>
    </source>
</evidence>
<keyword evidence="2" id="KW-0812">Transmembrane</keyword>
<accession>A0AAD3CZQ4</accession>
<sequence length="203" mass="23083">MSSNVLKQLRNETSLDVAIIGARKITSTQNINTSIVLDNTVDLKETIGTVLGGLGIFIILLLYIWWERRDYIKREEKALQETRKEEMKRKLLKDNMNIKICEIMPTLHIDDEEAQHQQKAIFKSHEQQDGDEYCSTTDDSLDDQSQSAAIDQSRSHSNKTQLQGVMCPICHEEFQDGDELASSKNEACCGVIQHFTASLFYLG</sequence>
<dbReference type="EMBL" id="BLLK01000047">
    <property type="protein sequence ID" value="GFH55136.1"/>
    <property type="molecule type" value="Genomic_DNA"/>
</dbReference>
<dbReference type="Proteomes" id="UP001054902">
    <property type="component" value="Unassembled WGS sequence"/>
</dbReference>
<evidence type="ECO:0000256" key="2">
    <source>
        <dbReference type="SAM" id="Phobius"/>
    </source>
</evidence>
<organism evidence="3 4">
    <name type="scientific">Chaetoceros tenuissimus</name>
    <dbReference type="NCBI Taxonomy" id="426638"/>
    <lineage>
        <taxon>Eukaryota</taxon>
        <taxon>Sar</taxon>
        <taxon>Stramenopiles</taxon>
        <taxon>Ochrophyta</taxon>
        <taxon>Bacillariophyta</taxon>
        <taxon>Coscinodiscophyceae</taxon>
        <taxon>Chaetocerotophycidae</taxon>
        <taxon>Chaetocerotales</taxon>
        <taxon>Chaetocerotaceae</taxon>
        <taxon>Chaetoceros</taxon>
    </lineage>
</organism>
<keyword evidence="2" id="KW-1133">Transmembrane helix</keyword>
<protein>
    <submittedName>
        <fullName evidence="3">Uncharacterized protein</fullName>
    </submittedName>
</protein>
<dbReference type="AlphaFoldDB" id="A0AAD3CZQ4"/>
<evidence type="ECO:0000313" key="3">
    <source>
        <dbReference type="EMBL" id="GFH55136.1"/>
    </source>
</evidence>
<keyword evidence="4" id="KW-1185">Reference proteome</keyword>
<comment type="caution">
    <text evidence="3">The sequence shown here is derived from an EMBL/GenBank/DDBJ whole genome shotgun (WGS) entry which is preliminary data.</text>
</comment>